<dbReference type="AlphaFoldDB" id="A0A2Z3LI45"/>
<feature type="domain" description="ABC transporter" evidence="17">
    <location>
        <begin position="284"/>
        <end position="580"/>
    </location>
</feature>
<evidence type="ECO:0000256" key="2">
    <source>
        <dbReference type="ARBA" id="ARBA00022490"/>
    </source>
</evidence>
<dbReference type="Gene3D" id="1.10.8.280">
    <property type="entry name" value="ABC transporter ATPase domain-like"/>
    <property type="match status" value="1"/>
</dbReference>
<dbReference type="InterPro" id="IPR041102">
    <property type="entry name" value="UvrA_inter"/>
</dbReference>
<dbReference type="NCBIfam" id="TIGR00630">
    <property type="entry name" value="uvra"/>
    <property type="match status" value="1"/>
</dbReference>
<keyword evidence="19" id="KW-1185">Reference proteome</keyword>
<dbReference type="KEGG" id="cher:DK880_00402"/>
<comment type="subcellular location">
    <subcellularLocation>
        <location evidence="1">Cytoplasm</location>
    </subcellularLocation>
</comment>
<dbReference type="GO" id="GO:0005737">
    <property type="term" value="C:cytoplasm"/>
    <property type="evidence" value="ECO:0007669"/>
    <property type="project" value="UniProtKB-SubCell"/>
</dbReference>
<dbReference type="GO" id="GO:0008270">
    <property type="term" value="F:zinc ion binding"/>
    <property type="evidence" value="ECO:0007669"/>
    <property type="project" value="UniProtKB-KW"/>
</dbReference>
<dbReference type="Gene3D" id="3.40.50.300">
    <property type="entry name" value="P-loop containing nucleotide triphosphate hydrolases"/>
    <property type="match status" value="2"/>
</dbReference>
<dbReference type="Pfam" id="PF17760">
    <property type="entry name" value="UvrA_inter"/>
    <property type="match status" value="1"/>
</dbReference>
<evidence type="ECO:0000256" key="3">
    <source>
        <dbReference type="ARBA" id="ARBA00022723"/>
    </source>
</evidence>
<dbReference type="GO" id="GO:0004518">
    <property type="term" value="F:nuclease activity"/>
    <property type="evidence" value="ECO:0007669"/>
    <property type="project" value="UniProtKB-KW"/>
</dbReference>
<dbReference type="PANTHER" id="PTHR43152">
    <property type="entry name" value="UVRABC SYSTEM PROTEIN A"/>
    <property type="match status" value="1"/>
</dbReference>
<accession>A0A2Z3LI45</accession>
<keyword evidence="3" id="KW-0479">Metal-binding</keyword>
<evidence type="ECO:0000256" key="5">
    <source>
        <dbReference type="ARBA" id="ARBA00022741"/>
    </source>
</evidence>
<keyword evidence="12" id="KW-0238">DNA-binding</keyword>
<name>A0A2Z3LI45_9BACT</name>
<dbReference type="SUPFAM" id="SSF52540">
    <property type="entry name" value="P-loop containing nucleoside triphosphate hydrolases"/>
    <property type="match status" value="2"/>
</dbReference>
<dbReference type="PANTHER" id="PTHR43152:SF3">
    <property type="entry name" value="UVRABC SYSTEM PROTEIN A"/>
    <property type="match status" value="1"/>
</dbReference>
<evidence type="ECO:0000256" key="15">
    <source>
        <dbReference type="ARBA" id="ARBA00039316"/>
    </source>
</evidence>
<dbReference type="InterPro" id="IPR041552">
    <property type="entry name" value="UvrA_DNA-bd"/>
</dbReference>
<evidence type="ECO:0000256" key="9">
    <source>
        <dbReference type="ARBA" id="ARBA00022833"/>
    </source>
</evidence>
<dbReference type="EMBL" id="CP029619">
    <property type="protein sequence ID" value="AWN81730.1"/>
    <property type="molecule type" value="Genomic_DNA"/>
</dbReference>
<evidence type="ECO:0000256" key="6">
    <source>
        <dbReference type="ARBA" id="ARBA00022763"/>
    </source>
</evidence>
<evidence type="ECO:0000256" key="4">
    <source>
        <dbReference type="ARBA" id="ARBA00022737"/>
    </source>
</evidence>
<evidence type="ECO:0000256" key="16">
    <source>
        <dbReference type="ARBA" id="ARBA00042156"/>
    </source>
</evidence>
<dbReference type="Gene3D" id="3.30.1490.20">
    <property type="entry name" value="ATP-grasp fold, A domain"/>
    <property type="match status" value="1"/>
</dbReference>
<dbReference type="Gene3D" id="1.20.1580.10">
    <property type="entry name" value="ABC transporter ATPase like domain"/>
    <property type="match status" value="2"/>
</dbReference>
<dbReference type="GO" id="GO:0006289">
    <property type="term" value="P:nucleotide-excision repair"/>
    <property type="evidence" value="ECO:0007669"/>
    <property type="project" value="InterPro"/>
</dbReference>
<gene>
    <name evidence="18" type="primary">uvrA_2</name>
    <name evidence="18" type="ORF">DK880_00402</name>
</gene>
<evidence type="ECO:0000256" key="10">
    <source>
        <dbReference type="ARBA" id="ARBA00022840"/>
    </source>
</evidence>
<dbReference type="InterPro" id="IPR003439">
    <property type="entry name" value="ABC_transporter-like_ATP-bd"/>
</dbReference>
<keyword evidence="10" id="KW-0067">ATP-binding</keyword>
<keyword evidence="13" id="KW-0234">DNA repair</keyword>
<keyword evidence="7" id="KW-0228">DNA excision</keyword>
<feature type="domain" description="ABC transporter" evidence="17">
    <location>
        <begin position="589"/>
        <end position="917"/>
    </location>
</feature>
<dbReference type="GO" id="GO:0005524">
    <property type="term" value="F:ATP binding"/>
    <property type="evidence" value="ECO:0007669"/>
    <property type="project" value="UniProtKB-KW"/>
</dbReference>
<evidence type="ECO:0000256" key="7">
    <source>
        <dbReference type="ARBA" id="ARBA00022769"/>
    </source>
</evidence>
<keyword evidence="9" id="KW-0862">Zinc</keyword>
<dbReference type="PROSITE" id="PS50893">
    <property type="entry name" value="ABC_TRANSPORTER_2"/>
    <property type="match status" value="2"/>
</dbReference>
<keyword evidence="4" id="KW-0677">Repeat</keyword>
<dbReference type="InterPro" id="IPR027417">
    <property type="entry name" value="P-loop_NTPase"/>
</dbReference>
<evidence type="ECO:0000256" key="13">
    <source>
        <dbReference type="ARBA" id="ARBA00023204"/>
    </source>
</evidence>
<comment type="similarity">
    <text evidence="14">Belongs to the ABC transporter superfamily. UvrA family.</text>
</comment>
<evidence type="ECO:0000256" key="8">
    <source>
        <dbReference type="ARBA" id="ARBA00022771"/>
    </source>
</evidence>
<dbReference type="InterPro" id="IPR004602">
    <property type="entry name" value="UvrA"/>
</dbReference>
<organism evidence="18 19">
    <name type="scientific">Candidatus Cardinium hertigii</name>
    <dbReference type="NCBI Taxonomy" id="247481"/>
    <lineage>
        <taxon>Bacteria</taxon>
        <taxon>Pseudomonadati</taxon>
        <taxon>Bacteroidota</taxon>
        <taxon>Cytophagia</taxon>
        <taxon>Cytophagales</taxon>
        <taxon>Amoebophilaceae</taxon>
        <taxon>Candidatus Cardinium</taxon>
    </lineage>
</organism>
<dbReference type="Proteomes" id="UP000245872">
    <property type="component" value="Chromosome"/>
</dbReference>
<evidence type="ECO:0000313" key="18">
    <source>
        <dbReference type="EMBL" id="AWN81730.1"/>
    </source>
</evidence>
<evidence type="ECO:0000256" key="12">
    <source>
        <dbReference type="ARBA" id="ARBA00023125"/>
    </source>
</evidence>
<keyword evidence="2" id="KW-0963">Cytoplasm</keyword>
<dbReference type="GO" id="GO:0016887">
    <property type="term" value="F:ATP hydrolysis activity"/>
    <property type="evidence" value="ECO:0007669"/>
    <property type="project" value="InterPro"/>
</dbReference>
<dbReference type="InterPro" id="IPR013815">
    <property type="entry name" value="ATP_grasp_subdomain_1"/>
</dbReference>
<keyword evidence="5" id="KW-0547">Nucleotide-binding</keyword>
<dbReference type="GO" id="GO:0009380">
    <property type="term" value="C:excinuclease repair complex"/>
    <property type="evidence" value="ECO:0007669"/>
    <property type="project" value="InterPro"/>
</dbReference>
<sequence length="931" mass="103002">MDHLNPREYLIIRGARTHNLKNISVAIPHNQLVVVAGLSGSGKSSLIVDTLFVEAQRRYIESLSTHARQFLGKMAKPAVDSIEGVRPAIAIQQGVVHKNPRSTVATVTELADYFYLLYARIGITYSPLSGQVVQKDSVTDVVDYLYQQEEGTKLLLLYPIACSNQEALLAQLSAAQGKGFTRVMQADQLFFIEEILLGTISLRLDQPLYGLVDRLVVRKQDPHSQRRAADSVQVAFTEGDGRIAVSVIGGGQRLFSDRFERDGMLFELPSVPFFNSNTPYGACKQCAGLGYVIDLAEEKVIPNSALSLAEGAVAPWQGPIMRKWLAPLSVQQKTFDLLLHTPYSALTADQKEIIWKGKGDFIGIEPFFEFCAKQTDKIHYRVLLSRYRSKKVCPLCQGSCMRVDTKYVRIGPYALGELLTLPLQQVLAFCTALPLTVWQASVAQRIVTEIKNRLHYLVSVGLGYVTLNRPIDTLSNGEYQRVRLATALGSPLCGVLYILDEPTAGLHPRDIHRLTQQLVHLKEQGNTVIVIEHEAQVMQVADRIIEIGPEAGIGGGNLVFEGNLSELLQSEATHTARYLKGSEQIPLPKQRRDWCHSLWIKQARLHNLKDVTVAFPLQLLTVVTGVSGSGKSSLVSGVLYPALVAHLAGASRSAGSKDTLVGDFHCIQAVEHMQHHALGKWARSNPLTYLGLYDYIRTCFAQTALARKRNYQRGHFSFYSAKGQCSSCRGEGIQKIEMQFMAAIELPCEVCQGNRFKPEILDVTYCGKNITQLLHMTVAEALVFFADHACLMQSFKALQAIGLAYIALGQSFRSLSAGERQRLKLAYYLAKETKDQSILFILDEPTTGLHLRDVHLLVMALHALVQRGHTVIVMEHHLDIISNADWVIDLGPGGGAEGGQVVFTGRPEALLQEADNVTAYHARHGRIHCVD</sequence>
<evidence type="ECO:0000256" key="1">
    <source>
        <dbReference type="ARBA" id="ARBA00004496"/>
    </source>
</evidence>
<evidence type="ECO:0000256" key="14">
    <source>
        <dbReference type="ARBA" id="ARBA00038000"/>
    </source>
</evidence>
<reference evidence="18 19" key="1">
    <citation type="submission" date="2018-05" db="EMBL/GenBank/DDBJ databases">
        <title>Candidatus Cardinium hertigii Genome Assembly.</title>
        <authorList>
            <person name="Showmaker K.C."/>
            <person name="Walden K.O."/>
            <person name="Fields C.J."/>
            <person name="Lambert K.N."/>
            <person name="Hudson M.E."/>
        </authorList>
    </citation>
    <scope>NUCLEOTIDE SEQUENCE [LARGE SCALE GENOMIC DNA]</scope>
    <source>
        <strain evidence="19">cHgTN10</strain>
    </source>
</reference>
<evidence type="ECO:0000259" key="17">
    <source>
        <dbReference type="PROSITE" id="PS50893"/>
    </source>
</evidence>
<dbReference type="GO" id="GO:0003677">
    <property type="term" value="F:DNA binding"/>
    <property type="evidence" value="ECO:0007669"/>
    <property type="project" value="UniProtKB-KW"/>
</dbReference>
<evidence type="ECO:0000256" key="11">
    <source>
        <dbReference type="ARBA" id="ARBA00022881"/>
    </source>
</evidence>
<dbReference type="Pfam" id="PF17755">
    <property type="entry name" value="UvrA_DNA-bind"/>
    <property type="match status" value="1"/>
</dbReference>
<evidence type="ECO:0000313" key="19">
    <source>
        <dbReference type="Proteomes" id="UP000245872"/>
    </source>
</evidence>
<keyword evidence="8" id="KW-0863">Zinc-finger</keyword>
<keyword evidence="11" id="KW-0267">Excision nuclease</keyword>
<proteinExistence type="inferred from homology"/>
<keyword evidence="6" id="KW-0227">DNA damage</keyword>
<protein>
    <recommendedName>
        <fullName evidence="15">UvrABC system protein A</fullName>
    </recommendedName>
    <alternativeName>
        <fullName evidence="16">Excinuclease ABC subunit A</fullName>
    </alternativeName>
</protein>